<organism evidence="1 2">
    <name type="scientific">Pseudomonas fluorescens</name>
    <dbReference type="NCBI Taxonomy" id="294"/>
    <lineage>
        <taxon>Bacteria</taxon>
        <taxon>Pseudomonadati</taxon>
        <taxon>Pseudomonadota</taxon>
        <taxon>Gammaproteobacteria</taxon>
        <taxon>Pseudomonadales</taxon>
        <taxon>Pseudomonadaceae</taxon>
        <taxon>Pseudomonas</taxon>
    </lineage>
</organism>
<reference evidence="1 2" key="1">
    <citation type="submission" date="2019-03" db="EMBL/GenBank/DDBJ databases">
        <title>Complete genome sequence of the plant growth promoting strain Pseudomonas fluorescens LBUM677.</title>
        <authorList>
            <person name="Novinscak A."/>
            <person name="Joly D."/>
            <person name="Filion M."/>
        </authorList>
    </citation>
    <scope>NUCLEOTIDE SEQUENCE [LARGE SCALE GENOMIC DNA]</scope>
    <source>
        <strain evidence="1 2">LBUM677</strain>
    </source>
</reference>
<dbReference type="Proteomes" id="UP000295797">
    <property type="component" value="Chromosome"/>
</dbReference>
<evidence type="ECO:0000313" key="1">
    <source>
        <dbReference type="EMBL" id="QBX41305.1"/>
    </source>
</evidence>
<dbReference type="RefSeq" id="WP_127646236.1">
    <property type="nucleotide sequence ID" value="NZ_CP038438.1"/>
</dbReference>
<accession>A0AAP9CIM5</accession>
<dbReference type="Gene3D" id="2.60.120.430">
    <property type="entry name" value="Galactose-binding lectin"/>
    <property type="match status" value="1"/>
</dbReference>
<protein>
    <submittedName>
        <fullName evidence="1">Uncharacterized protein</fullName>
    </submittedName>
</protein>
<dbReference type="EMBL" id="CP038438">
    <property type="protein sequence ID" value="QBX41305.1"/>
    <property type="molecule type" value="Genomic_DNA"/>
</dbReference>
<evidence type="ECO:0000313" key="2">
    <source>
        <dbReference type="Proteomes" id="UP000295797"/>
    </source>
</evidence>
<sequence>MGIAVSAGGDFSAAITAMVEDIVEYGFATDPFKRPDRYSIHRPGAVTTYNEIKTISARYRNWADLGNNRTLLLPVPILYPQIWFHTETSKEHRSVWDCEYGAEKPLYSGPEGNRNSVEADKRCPYSGRGARAGQLIYKYGENGLAQPVWNEYSFTTLNEEGELYFRINTTNDDLESNSGNIKIIIARNPAITPKQDMIYTVYAQCGWKSTKLPRWTNWKLIDSDGYSPNAFMSMPMPAILERSACWRYAPDPEPEKSVVNAVGALRYPYCGPGGCKESVEGDTRYPYHGPGAKRGQLLFKYGAKGTVLPLWSGDAVYAQECTGSLYLACNGPTVILPDDNIIRSEFDVSNAGFGLLSLRIS</sequence>
<name>A0AAP9CIM5_PSEFL</name>
<gene>
    <name evidence="1" type="ORF">E4T63_12140</name>
</gene>
<proteinExistence type="predicted"/>
<dbReference type="AlphaFoldDB" id="A0AAP9CIM5"/>